<feature type="transmembrane region" description="Helical" evidence="1">
    <location>
        <begin position="150"/>
        <end position="172"/>
    </location>
</feature>
<dbReference type="RefSeq" id="WP_162443842.1">
    <property type="nucleotide sequence ID" value="NZ_CP048222.1"/>
</dbReference>
<keyword evidence="3" id="KW-1185">Reference proteome</keyword>
<sequence>MFPQTKSLVDARPLNEKERSQEAFWFPGRWVGGVSLILAPLLLLSGSLLRLPFHFFFPQQLQAFDKQPTLLFIAYSLFLAGNILLWPGILTLVQLIGKSQPAWAVWGGIMVVLGLFARTFHAGIDHLAFQLVDILQVEPATKVIAETYGAFHIVSSLSACIMLGWIVLAIGAYRSSTLNLWASIALSSMAALMLGVLKGSSVVSIIAISGLCLALVPLGIRILFAPPRPSIYSVIKWTLCIVALVILLFYFGQLG</sequence>
<organism evidence="2 3">
    <name type="scientific">Rhodocytophaga rosea</name>
    <dbReference type="NCBI Taxonomy" id="2704465"/>
    <lineage>
        <taxon>Bacteria</taxon>
        <taxon>Pseudomonadati</taxon>
        <taxon>Bacteroidota</taxon>
        <taxon>Cytophagia</taxon>
        <taxon>Cytophagales</taxon>
        <taxon>Rhodocytophagaceae</taxon>
        <taxon>Rhodocytophaga</taxon>
    </lineage>
</organism>
<keyword evidence="1" id="KW-0812">Transmembrane</keyword>
<feature type="transmembrane region" description="Helical" evidence="1">
    <location>
        <begin position="102"/>
        <end position="120"/>
    </location>
</feature>
<gene>
    <name evidence="2" type="ORF">GXP67_14825</name>
</gene>
<keyword evidence="1" id="KW-1133">Transmembrane helix</keyword>
<feature type="transmembrane region" description="Helical" evidence="1">
    <location>
        <begin position="70"/>
        <end position="96"/>
    </location>
</feature>
<accession>A0A6C0GJL2</accession>
<reference evidence="2 3" key="1">
    <citation type="submission" date="2020-01" db="EMBL/GenBank/DDBJ databases">
        <authorList>
            <person name="Kim M.K."/>
        </authorList>
    </citation>
    <scope>NUCLEOTIDE SEQUENCE [LARGE SCALE GENOMIC DNA]</scope>
    <source>
        <strain evidence="2 3">172606-1</strain>
    </source>
</reference>
<evidence type="ECO:0000313" key="2">
    <source>
        <dbReference type="EMBL" id="QHT67820.1"/>
    </source>
</evidence>
<dbReference type="KEGG" id="rhoz:GXP67_14825"/>
<evidence type="ECO:0000313" key="3">
    <source>
        <dbReference type="Proteomes" id="UP000480178"/>
    </source>
</evidence>
<dbReference type="Proteomes" id="UP000480178">
    <property type="component" value="Chromosome"/>
</dbReference>
<feature type="transmembrane region" description="Helical" evidence="1">
    <location>
        <begin position="230"/>
        <end position="251"/>
    </location>
</feature>
<proteinExistence type="predicted"/>
<protein>
    <recommendedName>
        <fullName evidence="4">DUF4386 family protein</fullName>
    </recommendedName>
</protein>
<keyword evidence="1" id="KW-0472">Membrane</keyword>
<feature type="transmembrane region" description="Helical" evidence="1">
    <location>
        <begin position="30"/>
        <end position="49"/>
    </location>
</feature>
<feature type="transmembrane region" description="Helical" evidence="1">
    <location>
        <begin position="202"/>
        <end position="224"/>
    </location>
</feature>
<evidence type="ECO:0000256" key="1">
    <source>
        <dbReference type="SAM" id="Phobius"/>
    </source>
</evidence>
<feature type="transmembrane region" description="Helical" evidence="1">
    <location>
        <begin position="178"/>
        <end position="197"/>
    </location>
</feature>
<name>A0A6C0GJL2_9BACT</name>
<evidence type="ECO:0008006" key="4">
    <source>
        <dbReference type="Google" id="ProtNLM"/>
    </source>
</evidence>
<dbReference type="EMBL" id="CP048222">
    <property type="protein sequence ID" value="QHT67820.1"/>
    <property type="molecule type" value="Genomic_DNA"/>
</dbReference>
<dbReference type="AlphaFoldDB" id="A0A6C0GJL2"/>